<organism evidence="3 4">
    <name type="scientific">Candidatus Beckwithbacteria bacterium RBG_13_35_6</name>
    <dbReference type="NCBI Taxonomy" id="1797456"/>
    <lineage>
        <taxon>Bacteria</taxon>
        <taxon>Candidatus Beckwithiibacteriota</taxon>
    </lineage>
</organism>
<evidence type="ECO:0000313" key="4">
    <source>
        <dbReference type="Proteomes" id="UP000178758"/>
    </source>
</evidence>
<keyword evidence="2" id="KW-0413">Isomerase</keyword>
<protein>
    <recommendedName>
        <fullName evidence="5">Ribulose-phosphate 3-epimerase</fullName>
    </recommendedName>
</protein>
<keyword evidence="1" id="KW-0479">Metal-binding</keyword>
<comment type="caution">
    <text evidence="3">The sequence shown here is derived from an EMBL/GenBank/DDBJ whole genome shotgun (WGS) entry which is preliminary data.</text>
</comment>
<proteinExistence type="predicted"/>
<sequence>MVQIIPNITTNNVKEAQNQLFILQKIVKWIHIDVIDKRFSDTSTLTLEELKGIKIPKKLVSIIHFSVGNPEKQIDLAYEIGAKIIISQIEAVIDQKEFVDKVLEKKMKIGLSLDAGTGMETIKAPLLPKLDMVLVMTIKTGWTGRSFIKARLLEVKKLKKLKEKNDYKYKIAVDGGINEDTIKDCVAAGAQVLFMHSAIWKHKDIKTAINKLEALAKKV</sequence>
<dbReference type="SUPFAM" id="SSF51366">
    <property type="entry name" value="Ribulose-phoshate binding barrel"/>
    <property type="match status" value="1"/>
</dbReference>
<evidence type="ECO:0008006" key="5">
    <source>
        <dbReference type="Google" id="ProtNLM"/>
    </source>
</evidence>
<dbReference type="GO" id="GO:0005975">
    <property type="term" value="P:carbohydrate metabolic process"/>
    <property type="evidence" value="ECO:0007669"/>
    <property type="project" value="InterPro"/>
</dbReference>
<dbReference type="GO" id="GO:0046872">
    <property type="term" value="F:metal ion binding"/>
    <property type="evidence" value="ECO:0007669"/>
    <property type="project" value="UniProtKB-KW"/>
</dbReference>
<dbReference type="GO" id="GO:0016857">
    <property type="term" value="F:racemase and epimerase activity, acting on carbohydrates and derivatives"/>
    <property type="evidence" value="ECO:0007669"/>
    <property type="project" value="InterPro"/>
</dbReference>
<evidence type="ECO:0000313" key="3">
    <source>
        <dbReference type="EMBL" id="OGD52797.1"/>
    </source>
</evidence>
<dbReference type="Gene3D" id="3.20.20.70">
    <property type="entry name" value="Aldolase class I"/>
    <property type="match status" value="1"/>
</dbReference>
<dbReference type="InterPro" id="IPR000056">
    <property type="entry name" value="Ribul_P_3_epim-like"/>
</dbReference>
<dbReference type="InterPro" id="IPR013785">
    <property type="entry name" value="Aldolase_TIM"/>
</dbReference>
<gene>
    <name evidence="3" type="ORF">A3J78_02135</name>
</gene>
<reference evidence="3 4" key="1">
    <citation type="journal article" date="2016" name="Nat. Commun.">
        <title>Thousands of microbial genomes shed light on interconnected biogeochemical processes in an aquifer system.</title>
        <authorList>
            <person name="Anantharaman K."/>
            <person name="Brown C.T."/>
            <person name="Hug L.A."/>
            <person name="Sharon I."/>
            <person name="Castelle C.J."/>
            <person name="Probst A.J."/>
            <person name="Thomas B.C."/>
            <person name="Singh A."/>
            <person name="Wilkins M.J."/>
            <person name="Karaoz U."/>
            <person name="Brodie E.L."/>
            <person name="Williams K.H."/>
            <person name="Hubbard S.S."/>
            <person name="Banfield J.F."/>
        </authorList>
    </citation>
    <scope>NUCLEOTIDE SEQUENCE [LARGE SCALE GENOMIC DNA]</scope>
</reference>
<evidence type="ECO:0000256" key="2">
    <source>
        <dbReference type="ARBA" id="ARBA00023235"/>
    </source>
</evidence>
<dbReference type="Proteomes" id="UP000178758">
    <property type="component" value="Unassembled WGS sequence"/>
</dbReference>
<dbReference type="PANTHER" id="PTHR11749">
    <property type="entry name" value="RIBULOSE-5-PHOSPHATE-3-EPIMERASE"/>
    <property type="match status" value="1"/>
</dbReference>
<accession>A0A1F5DCA6</accession>
<dbReference type="EMBL" id="MEZJ01000047">
    <property type="protein sequence ID" value="OGD52797.1"/>
    <property type="molecule type" value="Genomic_DNA"/>
</dbReference>
<name>A0A1F5DCA6_9BACT</name>
<dbReference type="AlphaFoldDB" id="A0A1F5DCA6"/>
<evidence type="ECO:0000256" key="1">
    <source>
        <dbReference type="ARBA" id="ARBA00022723"/>
    </source>
</evidence>
<dbReference type="InterPro" id="IPR011060">
    <property type="entry name" value="RibuloseP-bd_barrel"/>
</dbReference>
<dbReference type="Pfam" id="PF00834">
    <property type="entry name" value="Ribul_P_3_epim"/>
    <property type="match status" value="1"/>
</dbReference>